<protein>
    <recommendedName>
        <fullName evidence="3">YaiO beta-barrel domain-containing protein</fullName>
    </recommendedName>
</protein>
<dbReference type="SUPFAM" id="SSF48452">
    <property type="entry name" value="TPR-like"/>
    <property type="match status" value="4"/>
</dbReference>
<dbReference type="AlphaFoldDB" id="K2PRM7"/>
<sequence>MVSTKELGNRFPLSTFRGISHMQLSAKVLFVRLLLVSVVLPYSLNAQTEITLNDKSELVRHINKLYADGSWEQGKDLADKNLKKYPKDSDLKMLVGKYHLQHKDYDNARLELNRSIRYNQENVDSRHLLVTLETETGRYSSAICYVNELLEINPYWKGLWRKKIGLYRLQGNAVEADRLQKRINQIFPNDSVLKKDYLYQLEVQANANRMAGDMDKAIQLSKELVTESPENINNYINASNDYLKAGDQEGALAFVERGLVRFPQNELLIDKKTGILAQQNRYNELLGFLQRNKRYEQYQYYLQEAARDARDKEPLTLYGKIMTANPGDKEAYRYMFNDAMRNQQYQEALLIVKNHQSARGNSKELSLNEMMVYNRLGNTAEENRVAEELFAQYSNDPNVRAAYVNTIYSQAKDRMEAENYSQAIIFLKQVVEFGGGQLRADAQNTLFNAYLANEDYSNALAVLDDIALEDNTPQLQIKRAELYFQQKGYSQAFAAYEKAVGMVDENQKQVYLGGYADMAEQVVTNLNKDFRYDDALYFVDLWLNNDPTNEKALGYAINLAHKTNALERMRTYVEQGEQYHPENIFFKIKLAELNSENADIDTYEKVYQGLHDELKANPYHEMLIKAFSETSTNYSLALLKEKHSNEALDKLNTALHYEPNSMSLKHTKGLAYEQLKQFDSAYYYQGFYKPSDLERTGFKSRLNYLQNKTYKNQVVLSHFRSRDQESTYASNSISSVGYSHTAGENTYTGRVYYTGRTSGKGLQFQGEWLRDWSERTSTMANVAVSNKFFPMLSFNASLFRYFEILKGIQFELGIGLRSFRDEQLDQGMSDGNMYNAVFGAAKEWDRFRINARYHQFYLDGALLYSLSLDTRHYFSSHNGYIMAVASVGSAPDVELINYQLYNAFAVTNSMIGAGFGHTIYKNISGSILGSMNNYRVSDQEYGNLLNVYLQVNILF</sequence>
<accession>K2PRM7</accession>
<dbReference type="InterPro" id="IPR030887">
    <property type="entry name" value="Beta-barrel_YaiO"/>
</dbReference>
<dbReference type="InterPro" id="IPR019734">
    <property type="entry name" value="TPR_rpt"/>
</dbReference>
<dbReference type="InterPro" id="IPR011990">
    <property type="entry name" value="TPR-like_helical_dom_sf"/>
</dbReference>
<dbReference type="STRING" id="555500.I215_13682"/>
<reference evidence="4 5" key="1">
    <citation type="journal article" date="2012" name="J. Bacteriol.">
        <title>Genome Sequence of Galbibacter marinum Type Strain ck-I2-15.</title>
        <authorList>
            <person name="Lai Q."/>
            <person name="Li C."/>
            <person name="Shao Z."/>
        </authorList>
    </citation>
    <scope>NUCLEOTIDE SEQUENCE [LARGE SCALE GENOMIC DNA]</scope>
    <source>
        <strain evidence="5">ck-I2-15</strain>
    </source>
</reference>
<evidence type="ECO:0000259" key="3">
    <source>
        <dbReference type="Pfam" id="PF19413"/>
    </source>
</evidence>
<dbReference type="OrthoDB" id="691989at2"/>
<evidence type="ECO:0000256" key="2">
    <source>
        <dbReference type="ARBA" id="ARBA00022803"/>
    </source>
</evidence>
<evidence type="ECO:0000256" key="1">
    <source>
        <dbReference type="ARBA" id="ARBA00022737"/>
    </source>
</evidence>
<dbReference type="Gene3D" id="1.25.40.10">
    <property type="entry name" value="Tetratricopeptide repeat domain"/>
    <property type="match status" value="3"/>
</dbReference>
<dbReference type="RefSeq" id="WP_008992574.1">
    <property type="nucleotide sequence ID" value="NZ_AMSG01000029.1"/>
</dbReference>
<dbReference type="Pfam" id="PF19413">
    <property type="entry name" value="YaiO"/>
    <property type="match status" value="1"/>
</dbReference>
<dbReference type="eggNOG" id="COG0457">
    <property type="taxonomic scope" value="Bacteria"/>
</dbReference>
<dbReference type="PANTHER" id="PTHR44943">
    <property type="entry name" value="CELLULOSE SYNTHASE OPERON PROTEIN C"/>
    <property type="match status" value="1"/>
</dbReference>
<dbReference type="SMART" id="SM00028">
    <property type="entry name" value="TPR"/>
    <property type="match status" value="5"/>
</dbReference>
<dbReference type="Pfam" id="PF13432">
    <property type="entry name" value="TPR_16"/>
    <property type="match status" value="1"/>
</dbReference>
<feature type="domain" description="YaiO beta-barrel" evidence="3">
    <location>
        <begin position="726"/>
        <end position="892"/>
    </location>
</feature>
<comment type="caution">
    <text evidence="4">The sequence shown here is derived from an EMBL/GenBank/DDBJ whole genome shotgun (WGS) entry which is preliminary data.</text>
</comment>
<evidence type="ECO:0000313" key="4">
    <source>
        <dbReference type="EMBL" id="EKF54174.1"/>
    </source>
</evidence>
<dbReference type="InterPro" id="IPR051685">
    <property type="entry name" value="Ycf3/AcsC/BcsC/TPR_MFPF"/>
</dbReference>
<proteinExistence type="predicted"/>
<organism evidence="4 5">
    <name type="scientific">Galbibacter marinus</name>
    <dbReference type="NCBI Taxonomy" id="555500"/>
    <lineage>
        <taxon>Bacteria</taxon>
        <taxon>Pseudomonadati</taxon>
        <taxon>Bacteroidota</taxon>
        <taxon>Flavobacteriia</taxon>
        <taxon>Flavobacteriales</taxon>
        <taxon>Flavobacteriaceae</taxon>
        <taxon>Galbibacter</taxon>
    </lineage>
</organism>
<evidence type="ECO:0000313" key="5">
    <source>
        <dbReference type="Proteomes" id="UP000007364"/>
    </source>
</evidence>
<dbReference type="Proteomes" id="UP000007364">
    <property type="component" value="Unassembled WGS sequence"/>
</dbReference>
<dbReference type="PANTHER" id="PTHR44943:SF8">
    <property type="entry name" value="TPR REPEAT-CONTAINING PROTEIN MJ0263"/>
    <property type="match status" value="1"/>
</dbReference>
<gene>
    <name evidence="4" type="ORF">I215_13682</name>
</gene>
<keyword evidence="2" id="KW-0802">TPR repeat</keyword>
<name>K2PRM7_9FLAO</name>
<dbReference type="NCBIfam" id="TIGR04390">
    <property type="entry name" value="OMP_YaiO_dom"/>
    <property type="match status" value="1"/>
</dbReference>
<keyword evidence="5" id="KW-1185">Reference proteome</keyword>
<dbReference type="EMBL" id="AMSG01000029">
    <property type="protein sequence ID" value="EKF54174.1"/>
    <property type="molecule type" value="Genomic_DNA"/>
</dbReference>
<keyword evidence="1" id="KW-0677">Repeat</keyword>